<gene>
    <name evidence="2" type="ORF">IM811_013250</name>
</gene>
<comment type="caution">
    <text evidence="2">The sequence shown here is derived from an EMBL/GenBank/DDBJ whole genome shotgun (WGS) entry which is preliminary data.</text>
</comment>
<feature type="compositionally biased region" description="Basic and acidic residues" evidence="1">
    <location>
        <begin position="45"/>
        <end position="62"/>
    </location>
</feature>
<accession>A0A8H7N930</accession>
<feature type="compositionally biased region" description="Low complexity" evidence="1">
    <location>
        <begin position="63"/>
        <end position="73"/>
    </location>
</feature>
<feature type="compositionally biased region" description="Basic and acidic residues" evidence="1">
    <location>
        <begin position="82"/>
        <end position="121"/>
    </location>
</feature>
<evidence type="ECO:0000313" key="2">
    <source>
        <dbReference type="EMBL" id="KAF9751456.1"/>
    </source>
</evidence>
<evidence type="ECO:0000256" key="1">
    <source>
        <dbReference type="SAM" id="MobiDB-lite"/>
    </source>
</evidence>
<dbReference type="Proteomes" id="UP000616885">
    <property type="component" value="Unassembled WGS sequence"/>
</dbReference>
<sequence length="181" mass="19721">MHSKPVDPSARRRKISVGPIDFEQRREHIRLAYSKSLKESQALEARQRAAEKRRKEMEEAAKAKAAAEAATKASMVPETEESLGKKTLESVEQLKGDTVHTIVEEPHTPEETTPIEAKEDILNETPVPPRLVDATADDKLTSTVTIVKVPDSPTLGVPGSFPDVAPSSYDGALAVDRFAGI</sequence>
<organism evidence="2 3">
    <name type="scientific">Bionectria ochroleuca</name>
    <name type="common">Gliocladium roseum</name>
    <dbReference type="NCBI Taxonomy" id="29856"/>
    <lineage>
        <taxon>Eukaryota</taxon>
        <taxon>Fungi</taxon>
        <taxon>Dikarya</taxon>
        <taxon>Ascomycota</taxon>
        <taxon>Pezizomycotina</taxon>
        <taxon>Sordariomycetes</taxon>
        <taxon>Hypocreomycetidae</taxon>
        <taxon>Hypocreales</taxon>
        <taxon>Bionectriaceae</taxon>
        <taxon>Clonostachys</taxon>
    </lineage>
</organism>
<name>A0A8H7N930_BIOOC</name>
<evidence type="ECO:0000313" key="3">
    <source>
        <dbReference type="Proteomes" id="UP000616885"/>
    </source>
</evidence>
<dbReference type="AlphaFoldDB" id="A0A8H7N930"/>
<proteinExistence type="predicted"/>
<feature type="region of interest" description="Disordered" evidence="1">
    <location>
        <begin position="37"/>
        <end position="136"/>
    </location>
</feature>
<protein>
    <submittedName>
        <fullName evidence="2">Uncharacterized protein</fullName>
    </submittedName>
</protein>
<reference evidence="2" key="1">
    <citation type="submission" date="2020-10" db="EMBL/GenBank/DDBJ databases">
        <title>High-Quality Genome Resource of Clonostachys rosea strain S41 by Oxford Nanopore Long-Read Sequencing.</title>
        <authorList>
            <person name="Wang H."/>
        </authorList>
    </citation>
    <scope>NUCLEOTIDE SEQUENCE</scope>
    <source>
        <strain evidence="2">S41</strain>
    </source>
</reference>
<dbReference type="EMBL" id="JADCTT010000005">
    <property type="protein sequence ID" value="KAF9751456.1"/>
    <property type="molecule type" value="Genomic_DNA"/>
</dbReference>